<evidence type="ECO:0000313" key="3">
    <source>
        <dbReference type="Proteomes" id="UP000271162"/>
    </source>
</evidence>
<dbReference type="WBParaSite" id="NBR_0000504501-mRNA-1">
    <property type="protein sequence ID" value="NBR_0000504501-mRNA-1"/>
    <property type="gene ID" value="NBR_0000504501"/>
</dbReference>
<protein>
    <submittedName>
        <fullName evidence="2 4">Uncharacterized protein</fullName>
    </submittedName>
</protein>
<feature type="region of interest" description="Disordered" evidence="1">
    <location>
        <begin position="1"/>
        <end position="38"/>
    </location>
</feature>
<accession>A0A0N4XR93</accession>
<sequence>MATTTVPPKEGTATMPDVEEPESNAIEQENATSSRITSTARAILNRTLSAAKDVSIDDGE</sequence>
<dbReference type="AlphaFoldDB" id="A0A0N4XR93"/>
<keyword evidence="3" id="KW-1185">Reference proteome</keyword>
<reference evidence="4" key="1">
    <citation type="submission" date="2017-02" db="UniProtKB">
        <authorList>
            <consortium name="WormBaseParasite"/>
        </authorList>
    </citation>
    <scope>IDENTIFICATION</scope>
</reference>
<evidence type="ECO:0000313" key="2">
    <source>
        <dbReference type="EMBL" id="VDL68635.1"/>
    </source>
</evidence>
<reference evidence="2 3" key="2">
    <citation type="submission" date="2018-11" db="EMBL/GenBank/DDBJ databases">
        <authorList>
            <consortium name="Pathogen Informatics"/>
        </authorList>
    </citation>
    <scope>NUCLEOTIDE SEQUENCE [LARGE SCALE GENOMIC DNA]</scope>
</reference>
<feature type="compositionally biased region" description="Polar residues" evidence="1">
    <location>
        <begin position="25"/>
        <end position="38"/>
    </location>
</feature>
<evidence type="ECO:0000256" key="1">
    <source>
        <dbReference type="SAM" id="MobiDB-lite"/>
    </source>
</evidence>
<organism evidence="4">
    <name type="scientific">Nippostrongylus brasiliensis</name>
    <name type="common">Rat hookworm</name>
    <dbReference type="NCBI Taxonomy" id="27835"/>
    <lineage>
        <taxon>Eukaryota</taxon>
        <taxon>Metazoa</taxon>
        <taxon>Ecdysozoa</taxon>
        <taxon>Nematoda</taxon>
        <taxon>Chromadorea</taxon>
        <taxon>Rhabditida</taxon>
        <taxon>Rhabditina</taxon>
        <taxon>Rhabditomorpha</taxon>
        <taxon>Strongyloidea</taxon>
        <taxon>Heligmosomidae</taxon>
        <taxon>Nippostrongylus</taxon>
    </lineage>
</organism>
<dbReference type="Proteomes" id="UP000271162">
    <property type="component" value="Unassembled WGS sequence"/>
</dbReference>
<proteinExistence type="predicted"/>
<name>A0A0N4XR93_NIPBR</name>
<evidence type="ECO:0000313" key="4">
    <source>
        <dbReference type="WBParaSite" id="NBR_0000504501-mRNA-1"/>
    </source>
</evidence>
<gene>
    <name evidence="2" type="ORF">NBR_LOCUS5046</name>
</gene>
<dbReference type="EMBL" id="UYSL01010962">
    <property type="protein sequence ID" value="VDL68635.1"/>
    <property type="molecule type" value="Genomic_DNA"/>
</dbReference>